<evidence type="ECO:0000313" key="4">
    <source>
        <dbReference type="Proteomes" id="UP001075354"/>
    </source>
</evidence>
<proteinExistence type="predicted"/>
<gene>
    <name evidence="3" type="ORF">ONE63_006132</name>
</gene>
<feature type="compositionally biased region" description="Polar residues" evidence="1">
    <location>
        <begin position="335"/>
        <end position="349"/>
    </location>
</feature>
<keyword evidence="4" id="KW-1185">Reference proteome</keyword>
<evidence type="ECO:0000256" key="1">
    <source>
        <dbReference type="SAM" id="MobiDB-lite"/>
    </source>
</evidence>
<dbReference type="EMBL" id="JAPTSV010000003">
    <property type="protein sequence ID" value="KAJ1529344.1"/>
    <property type="molecule type" value="Genomic_DNA"/>
</dbReference>
<feature type="transmembrane region" description="Helical" evidence="2">
    <location>
        <begin position="241"/>
        <end position="266"/>
    </location>
</feature>
<dbReference type="PANTHER" id="PTHR38553">
    <property type="entry name" value="PROTEIN CBG19621"/>
    <property type="match status" value="1"/>
</dbReference>
<evidence type="ECO:0000313" key="3">
    <source>
        <dbReference type="EMBL" id="KAJ1529344.1"/>
    </source>
</evidence>
<organism evidence="3 4">
    <name type="scientific">Megalurothrips usitatus</name>
    <name type="common">bean blossom thrips</name>
    <dbReference type="NCBI Taxonomy" id="439358"/>
    <lineage>
        <taxon>Eukaryota</taxon>
        <taxon>Metazoa</taxon>
        <taxon>Ecdysozoa</taxon>
        <taxon>Arthropoda</taxon>
        <taxon>Hexapoda</taxon>
        <taxon>Insecta</taxon>
        <taxon>Pterygota</taxon>
        <taxon>Neoptera</taxon>
        <taxon>Paraneoptera</taxon>
        <taxon>Thysanoptera</taxon>
        <taxon>Terebrantia</taxon>
        <taxon>Thripoidea</taxon>
        <taxon>Thripidae</taxon>
        <taxon>Megalurothrips</taxon>
    </lineage>
</organism>
<keyword evidence="2" id="KW-1133">Transmembrane helix</keyword>
<feature type="transmembrane region" description="Helical" evidence="2">
    <location>
        <begin position="37"/>
        <end position="55"/>
    </location>
</feature>
<keyword evidence="2" id="KW-0472">Membrane</keyword>
<evidence type="ECO:0000256" key="2">
    <source>
        <dbReference type="SAM" id="Phobius"/>
    </source>
</evidence>
<name>A0AAV7XZV5_9NEOP</name>
<dbReference type="Proteomes" id="UP001075354">
    <property type="component" value="Chromosome 3"/>
</dbReference>
<feature type="transmembrane region" description="Helical" evidence="2">
    <location>
        <begin position="135"/>
        <end position="158"/>
    </location>
</feature>
<feature type="region of interest" description="Disordered" evidence="1">
    <location>
        <begin position="382"/>
        <end position="409"/>
    </location>
</feature>
<keyword evidence="2" id="KW-0812">Transmembrane</keyword>
<feature type="transmembrane region" description="Helical" evidence="2">
    <location>
        <begin position="164"/>
        <end position="188"/>
    </location>
</feature>
<dbReference type="AlphaFoldDB" id="A0AAV7XZV5"/>
<feature type="transmembrane region" description="Helical" evidence="2">
    <location>
        <begin position="67"/>
        <end position="88"/>
    </location>
</feature>
<comment type="caution">
    <text evidence="3">The sequence shown here is derived from an EMBL/GenBank/DDBJ whole genome shotgun (WGS) entry which is preliminary data.</text>
</comment>
<sequence>MVLKMLSRGRKFGNDTIDVANKGCWEPYDTLACLRTGLLTAASTITLIFIILKIIRYHVFRNTRMHHYAIFYTSAIECIVCTTSFMVGNRFPQIELAACFLKLAIFSLVCHLHWSLAARSLGRPDIMQHVVNPVLCLYLLYCVAVALMGMVDVASSWIECQRPYWLMLSVADFISVQLFSIASLYILHRSGGVQRAPYRDLWSIILVYQISALLSLTFDVVMKLVGSTDSGCSGVFGHTQLFYSIIISIFGLAKFLVPLWTLLCVLQPFEDQSRASEVALATSYNVDGTSPPVYPVMGNFHQYDQMRLPNGLGQHVASLNGRSHQVGFVDMSFPDNDSSVNSSPTNSPAQLKLSGSPVQHKLPNFSSPSSVVPTFALSTISEESGGLEVTPSPSIRSESVEWRKQSKPT</sequence>
<protein>
    <submittedName>
        <fullName evidence="3">Uncharacterized protein</fullName>
    </submittedName>
</protein>
<feature type="compositionally biased region" description="Basic and acidic residues" evidence="1">
    <location>
        <begin position="398"/>
        <end position="409"/>
    </location>
</feature>
<reference evidence="3" key="1">
    <citation type="submission" date="2022-12" db="EMBL/GenBank/DDBJ databases">
        <title>Chromosome-level genome assembly of the bean flower thrips Megalurothrips usitatus.</title>
        <authorList>
            <person name="Ma L."/>
            <person name="Liu Q."/>
            <person name="Li H."/>
            <person name="Cai W."/>
        </authorList>
    </citation>
    <scope>NUCLEOTIDE SEQUENCE</scope>
    <source>
        <strain evidence="3">Cailab_2022a</strain>
    </source>
</reference>
<feature type="region of interest" description="Disordered" evidence="1">
    <location>
        <begin position="335"/>
        <end position="370"/>
    </location>
</feature>
<feature type="transmembrane region" description="Helical" evidence="2">
    <location>
        <begin position="200"/>
        <end position="221"/>
    </location>
</feature>
<dbReference type="PANTHER" id="PTHR38553:SF1">
    <property type="entry name" value="G PROTEIN-COUPLED RECEPTOR"/>
    <property type="match status" value="1"/>
</dbReference>
<feature type="transmembrane region" description="Helical" evidence="2">
    <location>
        <begin position="94"/>
        <end position="114"/>
    </location>
</feature>
<accession>A0AAV7XZV5</accession>